<accession>A0A967EVM8</accession>
<dbReference type="InterPro" id="IPR007324">
    <property type="entry name" value="Sugar-bd_dom_put"/>
</dbReference>
<evidence type="ECO:0000256" key="4">
    <source>
        <dbReference type="ARBA" id="ARBA00023163"/>
    </source>
</evidence>
<sequence>MPISTGTGVTRTGATRTGAVNAGSEAEMAARAAWLHFVGGLTQSEVAKRLNVPNTRAHRYIARAQSEGLVRVFVDIESADCVALETQLMAAYGLSVCRVAMEAPESGPLPLRALSAIGGDYLMQTVAAGAHEVIGVGHGRTIAASVDAMGRTPGENIRFVSMLGGLTRSYAANPYDVIHNLARKTKAEAYLMPAPLFANSAEDKQVMMGQSGLAATMDLIAKASLVVVGIGDMDSSGGGASADALDGPDAIAELSRLGAAAEILGQFLTAEGTILATPYDRRVMAPALESLRGREVVAIAGGESKVDAIRAALRSEMLTGLIIDEATARRLVEAL</sequence>
<dbReference type="PANTHER" id="PTHR34294">
    <property type="entry name" value="TRANSCRIPTIONAL REGULATOR-RELATED"/>
    <property type="match status" value="1"/>
</dbReference>
<keyword evidence="3" id="KW-0238">DNA-binding</keyword>
<comment type="similarity">
    <text evidence="1">Belongs to the SorC transcriptional regulatory family.</text>
</comment>
<proteinExistence type="inferred from homology"/>
<protein>
    <submittedName>
        <fullName evidence="6">Sugar-binding transcriptional regulator</fullName>
    </submittedName>
</protein>
<dbReference type="Pfam" id="PF13412">
    <property type="entry name" value="HTH_24"/>
    <property type="match status" value="1"/>
</dbReference>
<evidence type="ECO:0000256" key="3">
    <source>
        <dbReference type="ARBA" id="ARBA00023125"/>
    </source>
</evidence>
<dbReference type="InterPro" id="IPR036388">
    <property type="entry name" value="WH-like_DNA-bd_sf"/>
</dbReference>
<dbReference type="GO" id="GO:0030246">
    <property type="term" value="F:carbohydrate binding"/>
    <property type="evidence" value="ECO:0007669"/>
    <property type="project" value="InterPro"/>
</dbReference>
<evidence type="ECO:0000256" key="1">
    <source>
        <dbReference type="ARBA" id="ARBA00010466"/>
    </source>
</evidence>
<evidence type="ECO:0000313" key="7">
    <source>
        <dbReference type="Proteomes" id="UP000761264"/>
    </source>
</evidence>
<dbReference type="Gene3D" id="1.10.10.10">
    <property type="entry name" value="Winged helix-like DNA-binding domain superfamily/Winged helix DNA-binding domain"/>
    <property type="match status" value="1"/>
</dbReference>
<evidence type="ECO:0000256" key="2">
    <source>
        <dbReference type="ARBA" id="ARBA00023015"/>
    </source>
</evidence>
<comment type="caution">
    <text evidence="6">The sequence shown here is derived from an EMBL/GenBank/DDBJ whole genome shotgun (WGS) entry which is preliminary data.</text>
</comment>
<evidence type="ECO:0000259" key="5">
    <source>
        <dbReference type="Pfam" id="PF04198"/>
    </source>
</evidence>
<gene>
    <name evidence="6" type="ORF">HBA54_05595</name>
</gene>
<keyword evidence="4" id="KW-0804">Transcription</keyword>
<dbReference type="GO" id="GO:0003677">
    <property type="term" value="F:DNA binding"/>
    <property type="evidence" value="ECO:0007669"/>
    <property type="project" value="UniProtKB-KW"/>
</dbReference>
<dbReference type="InterPro" id="IPR051054">
    <property type="entry name" value="SorC_transcr_regulators"/>
</dbReference>
<name>A0A967EVM8_9PROT</name>
<evidence type="ECO:0000313" key="6">
    <source>
        <dbReference type="EMBL" id="NIA68059.1"/>
    </source>
</evidence>
<feature type="domain" description="Sugar-binding" evidence="5">
    <location>
        <begin position="79"/>
        <end position="332"/>
    </location>
</feature>
<dbReference type="Gene3D" id="3.40.50.1360">
    <property type="match status" value="1"/>
</dbReference>
<keyword evidence="2" id="KW-0805">Transcription regulation</keyword>
<dbReference type="PANTHER" id="PTHR34294:SF1">
    <property type="entry name" value="TRANSCRIPTIONAL REGULATOR LSRR"/>
    <property type="match status" value="1"/>
</dbReference>
<dbReference type="SUPFAM" id="SSF100950">
    <property type="entry name" value="NagB/RpiA/CoA transferase-like"/>
    <property type="match status" value="1"/>
</dbReference>
<dbReference type="Proteomes" id="UP000761264">
    <property type="component" value="Unassembled WGS sequence"/>
</dbReference>
<keyword evidence="7" id="KW-1185">Reference proteome</keyword>
<dbReference type="InterPro" id="IPR037171">
    <property type="entry name" value="NagB/RpiA_transferase-like"/>
</dbReference>
<reference evidence="6" key="1">
    <citation type="submission" date="2020-03" db="EMBL/GenBank/DDBJ databases">
        <title>Genome of Pelagibius litoralis DSM 21314T.</title>
        <authorList>
            <person name="Wang G."/>
        </authorList>
    </citation>
    <scope>NUCLEOTIDE SEQUENCE</scope>
    <source>
        <strain evidence="6">DSM 21314</strain>
    </source>
</reference>
<dbReference type="AlphaFoldDB" id="A0A967EVM8"/>
<dbReference type="EMBL" id="JAAQPH010000003">
    <property type="protein sequence ID" value="NIA68059.1"/>
    <property type="molecule type" value="Genomic_DNA"/>
</dbReference>
<dbReference type="Pfam" id="PF04198">
    <property type="entry name" value="Sugar-bind"/>
    <property type="match status" value="1"/>
</dbReference>
<organism evidence="6 7">
    <name type="scientific">Pelagibius litoralis</name>
    <dbReference type="NCBI Taxonomy" id="374515"/>
    <lineage>
        <taxon>Bacteria</taxon>
        <taxon>Pseudomonadati</taxon>
        <taxon>Pseudomonadota</taxon>
        <taxon>Alphaproteobacteria</taxon>
        <taxon>Rhodospirillales</taxon>
        <taxon>Rhodovibrionaceae</taxon>
        <taxon>Pelagibius</taxon>
    </lineage>
</organism>